<feature type="domain" description="Cupin type-2" evidence="1">
    <location>
        <begin position="70"/>
        <end position="136"/>
    </location>
</feature>
<keyword evidence="2" id="KW-0560">Oxidoreductase</keyword>
<reference evidence="2 3" key="1">
    <citation type="submission" date="2019-03" db="EMBL/GenBank/DDBJ databases">
        <title>Genomic Encyclopedia of Type Strains, Phase III (KMG-III): the genomes of soil and plant-associated and newly described type strains.</title>
        <authorList>
            <person name="Whitman W."/>
        </authorList>
    </citation>
    <scope>NUCLEOTIDE SEQUENCE [LARGE SCALE GENOMIC DNA]</scope>
    <source>
        <strain evidence="2 3">CGMCC 1.12801</strain>
    </source>
</reference>
<dbReference type="AlphaFoldDB" id="A0A4R7CWX6"/>
<dbReference type="GO" id="GO:0051213">
    <property type="term" value="F:dioxygenase activity"/>
    <property type="evidence" value="ECO:0007669"/>
    <property type="project" value="UniProtKB-KW"/>
</dbReference>
<dbReference type="CDD" id="cd02233">
    <property type="entry name" value="cupin_HNL-like"/>
    <property type="match status" value="1"/>
</dbReference>
<dbReference type="PANTHER" id="PTHR43698:SF1">
    <property type="entry name" value="BLL4564 PROTEIN"/>
    <property type="match status" value="1"/>
</dbReference>
<dbReference type="SUPFAM" id="SSF51182">
    <property type="entry name" value="RmlC-like cupins"/>
    <property type="match status" value="1"/>
</dbReference>
<gene>
    <name evidence="2" type="ORF">B0I21_11047</name>
</gene>
<dbReference type="OrthoDB" id="9802489at2"/>
<organism evidence="2 3">
    <name type="scientific">Sphingobacterium paludis</name>
    <dbReference type="NCBI Taxonomy" id="1476465"/>
    <lineage>
        <taxon>Bacteria</taxon>
        <taxon>Pseudomonadati</taxon>
        <taxon>Bacteroidota</taxon>
        <taxon>Sphingobacteriia</taxon>
        <taxon>Sphingobacteriales</taxon>
        <taxon>Sphingobacteriaceae</taxon>
        <taxon>Sphingobacterium</taxon>
    </lineage>
</organism>
<dbReference type="InterPro" id="IPR014710">
    <property type="entry name" value="RmlC-like_jellyroll"/>
</dbReference>
<evidence type="ECO:0000259" key="1">
    <source>
        <dbReference type="Pfam" id="PF07883"/>
    </source>
</evidence>
<dbReference type="EMBL" id="SNZV01000010">
    <property type="protein sequence ID" value="TDS09770.1"/>
    <property type="molecule type" value="Genomic_DNA"/>
</dbReference>
<dbReference type="Proteomes" id="UP000294752">
    <property type="component" value="Unassembled WGS sequence"/>
</dbReference>
<comment type="caution">
    <text evidence="2">The sequence shown here is derived from an EMBL/GenBank/DDBJ whole genome shotgun (WGS) entry which is preliminary data.</text>
</comment>
<proteinExistence type="predicted"/>
<dbReference type="InterPro" id="IPR013096">
    <property type="entry name" value="Cupin_2"/>
</dbReference>
<keyword evidence="2" id="KW-0223">Dioxygenase</keyword>
<dbReference type="RefSeq" id="WP_133641792.1">
    <property type="nucleotide sequence ID" value="NZ_SNZV01000010.1"/>
</dbReference>
<keyword evidence="3" id="KW-1185">Reference proteome</keyword>
<dbReference type="Pfam" id="PF07883">
    <property type="entry name" value="Cupin_2"/>
    <property type="match status" value="1"/>
</dbReference>
<sequence length="164" mass="18070">MKHHLKNLLPIAVVLVAACTNNQKTVEATKNDQPVFPKGERVSNANFTGTVWVNYLAETDTVHHVNIGSVTFEPGARTNWHYHKGGQILLVTEGKGLYQEKGKAVQVINHGEVIKCPPDVAHWHGATPDEAMTHIAIGTNTNIGGAVWLQPVTEEEYKYPDETK</sequence>
<dbReference type="PROSITE" id="PS51257">
    <property type="entry name" value="PROKAR_LIPOPROTEIN"/>
    <property type="match status" value="1"/>
</dbReference>
<dbReference type="Gene3D" id="2.60.120.10">
    <property type="entry name" value="Jelly Rolls"/>
    <property type="match status" value="1"/>
</dbReference>
<protein>
    <submittedName>
        <fullName evidence="2">Quercetin dioxygenase-like cupin family protein</fullName>
    </submittedName>
</protein>
<evidence type="ECO:0000313" key="3">
    <source>
        <dbReference type="Proteomes" id="UP000294752"/>
    </source>
</evidence>
<dbReference type="PANTHER" id="PTHR43698">
    <property type="entry name" value="RIBD C-TERMINAL DOMAIN CONTAINING PROTEIN"/>
    <property type="match status" value="1"/>
</dbReference>
<accession>A0A4R7CWX6</accession>
<dbReference type="InterPro" id="IPR047263">
    <property type="entry name" value="HNL-like_cupin"/>
</dbReference>
<name>A0A4R7CWX6_9SPHI</name>
<evidence type="ECO:0000313" key="2">
    <source>
        <dbReference type="EMBL" id="TDS09770.1"/>
    </source>
</evidence>
<dbReference type="InterPro" id="IPR011051">
    <property type="entry name" value="RmlC_Cupin_sf"/>
</dbReference>